<proteinExistence type="predicted"/>
<dbReference type="AlphaFoldDB" id="A0A6M3XSA0"/>
<evidence type="ECO:0000313" key="3">
    <source>
        <dbReference type="EMBL" id="QJH99175.1"/>
    </source>
</evidence>
<organism evidence="3">
    <name type="scientific">viral metagenome</name>
    <dbReference type="NCBI Taxonomy" id="1070528"/>
    <lineage>
        <taxon>unclassified sequences</taxon>
        <taxon>metagenomes</taxon>
        <taxon>organismal metagenomes</taxon>
    </lineage>
</organism>
<evidence type="ECO:0000256" key="1">
    <source>
        <dbReference type="SAM" id="Coils"/>
    </source>
</evidence>
<reference evidence="3" key="1">
    <citation type="submission" date="2020-03" db="EMBL/GenBank/DDBJ databases">
        <title>The deep terrestrial virosphere.</title>
        <authorList>
            <person name="Holmfeldt K."/>
            <person name="Nilsson E."/>
            <person name="Simone D."/>
            <person name="Lopez-Fernandez M."/>
            <person name="Wu X."/>
            <person name="de Brujin I."/>
            <person name="Lundin D."/>
            <person name="Andersson A."/>
            <person name="Bertilsson S."/>
            <person name="Dopson M."/>
        </authorList>
    </citation>
    <scope>NUCLEOTIDE SEQUENCE</scope>
    <source>
        <strain evidence="2">MM415B02157</strain>
        <strain evidence="3">TM448B01517</strain>
    </source>
</reference>
<protein>
    <submittedName>
        <fullName evidence="3">Uncharacterized protein</fullName>
    </submittedName>
</protein>
<name>A0A6M3XSA0_9ZZZZ</name>
<accession>A0A6M3XSA0</accession>
<evidence type="ECO:0000313" key="2">
    <source>
        <dbReference type="EMBL" id="QJA85950.1"/>
    </source>
</evidence>
<dbReference type="EMBL" id="MT144773">
    <property type="protein sequence ID" value="QJH99175.1"/>
    <property type="molecule type" value="Genomic_DNA"/>
</dbReference>
<dbReference type="EMBL" id="MT142605">
    <property type="protein sequence ID" value="QJA85950.1"/>
    <property type="molecule type" value="Genomic_DNA"/>
</dbReference>
<sequence>MRNCHYEFSDVLGVHMKEEIETIQLELERMKEYMKELERKVRELINKDLEKTEVLE</sequence>
<feature type="coiled-coil region" evidence="1">
    <location>
        <begin position="16"/>
        <end position="47"/>
    </location>
</feature>
<gene>
    <name evidence="2" type="ORF">MM415B02157_0011</name>
    <name evidence="3" type="ORF">TM448B01517_0009</name>
</gene>
<keyword evidence="1" id="KW-0175">Coiled coil</keyword>